<dbReference type="Proteomes" id="UP000323426">
    <property type="component" value="Unassembled WGS sequence"/>
</dbReference>
<reference evidence="4 5" key="1">
    <citation type="submission" date="2019-09" db="EMBL/GenBank/DDBJ databases">
        <title>Genome sequence and assembly of Adhaeribacter sp.</title>
        <authorList>
            <person name="Chhetri G."/>
        </authorList>
    </citation>
    <scope>NUCLEOTIDE SEQUENCE [LARGE SCALE GENOMIC DNA]</scope>
    <source>
        <strain evidence="4 5">DK36</strain>
    </source>
</reference>
<dbReference type="RefSeq" id="WP_150087827.1">
    <property type="nucleotide sequence ID" value="NZ_VWSF01000004.1"/>
</dbReference>
<dbReference type="InterPro" id="IPR007431">
    <property type="entry name" value="ACP_PD"/>
</dbReference>
<evidence type="ECO:0000256" key="1">
    <source>
        <dbReference type="ARBA" id="ARBA00022516"/>
    </source>
</evidence>
<sequence>MNYLAHAFLSGADEELLVGNFIADSVRGSQLQLYPDKIAQGIILHRQIDTFTDTHPIVQQTKERLRPTYRKYAGVIADIYYDHFLAINFDQYSDAGLAVYTQHVYNLVQRHHAILPKRVLYFLPYMIEQNWLLNYANLEGIRRSLTGLSRRTAFVSNMETAADELRENYHLYLYEFNIFFPELMAYVIEQQKA</sequence>
<comment type="caution">
    <text evidence="4">The sequence shown here is derived from an EMBL/GenBank/DDBJ whole genome shotgun (WGS) entry which is preliminary data.</text>
</comment>
<keyword evidence="5" id="KW-1185">Reference proteome</keyword>
<organism evidence="4 5">
    <name type="scientific">Adhaeribacter rhizoryzae</name>
    <dbReference type="NCBI Taxonomy" id="2607907"/>
    <lineage>
        <taxon>Bacteria</taxon>
        <taxon>Pseudomonadati</taxon>
        <taxon>Bacteroidota</taxon>
        <taxon>Cytophagia</taxon>
        <taxon>Cytophagales</taxon>
        <taxon>Hymenobacteraceae</taxon>
        <taxon>Adhaeribacter</taxon>
    </lineage>
</organism>
<keyword evidence="1" id="KW-0444">Lipid biosynthesis</keyword>
<proteinExistence type="predicted"/>
<dbReference type="AlphaFoldDB" id="A0A5M6DP10"/>
<evidence type="ECO:0000313" key="4">
    <source>
        <dbReference type="EMBL" id="KAA5547910.1"/>
    </source>
</evidence>
<evidence type="ECO:0000256" key="2">
    <source>
        <dbReference type="ARBA" id="ARBA00022801"/>
    </source>
</evidence>
<dbReference type="EMBL" id="VWSF01000004">
    <property type="protein sequence ID" value="KAA5547910.1"/>
    <property type="molecule type" value="Genomic_DNA"/>
</dbReference>
<evidence type="ECO:0000256" key="3">
    <source>
        <dbReference type="ARBA" id="ARBA00023098"/>
    </source>
</evidence>
<dbReference type="PANTHER" id="PTHR38764">
    <property type="entry name" value="ACYL CARRIER PROTEIN PHOSPHODIESTERASE"/>
    <property type="match status" value="1"/>
</dbReference>
<dbReference type="PIRSF" id="PIRSF011489">
    <property type="entry name" value="DUF479"/>
    <property type="match status" value="1"/>
</dbReference>
<accession>A0A5M6DP10</accession>
<dbReference type="GO" id="GO:0006633">
    <property type="term" value="P:fatty acid biosynthetic process"/>
    <property type="evidence" value="ECO:0007669"/>
    <property type="project" value="InterPro"/>
</dbReference>
<evidence type="ECO:0000313" key="5">
    <source>
        <dbReference type="Proteomes" id="UP000323426"/>
    </source>
</evidence>
<dbReference type="PANTHER" id="PTHR38764:SF1">
    <property type="entry name" value="ACYL CARRIER PROTEIN PHOSPHODIESTERASE"/>
    <property type="match status" value="1"/>
</dbReference>
<name>A0A5M6DP10_9BACT</name>
<dbReference type="Pfam" id="PF04336">
    <property type="entry name" value="ACP_PD"/>
    <property type="match status" value="1"/>
</dbReference>
<protein>
    <submittedName>
        <fullName evidence="4">DUF479 domain-containing protein</fullName>
    </submittedName>
</protein>
<gene>
    <name evidence="4" type="ORF">F0145_08205</name>
</gene>
<keyword evidence="2" id="KW-0378">Hydrolase</keyword>
<dbReference type="GO" id="GO:0008770">
    <property type="term" value="F:[acyl-carrier-protein] phosphodiesterase activity"/>
    <property type="evidence" value="ECO:0007669"/>
    <property type="project" value="InterPro"/>
</dbReference>
<keyword evidence="3" id="KW-0443">Lipid metabolism</keyword>